<proteinExistence type="predicted"/>
<accession>A0ABT9XUR2</accession>
<sequence>MHFTRAFVVFSIGAESYSTGLLAHVTSTISLLKDSILYTSYHLVLINF</sequence>
<reference evidence="1 2" key="1">
    <citation type="submission" date="2023-07" db="EMBL/GenBank/DDBJ databases">
        <title>Genomic Encyclopedia of Type Strains, Phase IV (KMG-IV): sequencing the most valuable type-strain genomes for metagenomic binning, comparative biology and taxonomic classification.</title>
        <authorList>
            <person name="Goeker M."/>
        </authorList>
    </citation>
    <scope>NUCLEOTIDE SEQUENCE [LARGE SCALE GENOMIC DNA]</scope>
    <source>
        <strain evidence="1 2">DSM 27594</strain>
    </source>
</reference>
<protein>
    <submittedName>
        <fullName evidence="1">Uncharacterized protein</fullName>
    </submittedName>
</protein>
<dbReference type="Proteomes" id="UP001224122">
    <property type="component" value="Unassembled WGS sequence"/>
</dbReference>
<keyword evidence="2" id="KW-1185">Reference proteome</keyword>
<comment type="caution">
    <text evidence="1">The sequence shown here is derived from an EMBL/GenBank/DDBJ whole genome shotgun (WGS) entry which is preliminary data.</text>
</comment>
<organism evidence="1 2">
    <name type="scientific">Neobacillus ginsengisoli</name>
    <dbReference type="NCBI Taxonomy" id="904295"/>
    <lineage>
        <taxon>Bacteria</taxon>
        <taxon>Bacillati</taxon>
        <taxon>Bacillota</taxon>
        <taxon>Bacilli</taxon>
        <taxon>Bacillales</taxon>
        <taxon>Bacillaceae</taxon>
        <taxon>Neobacillus</taxon>
    </lineage>
</organism>
<name>A0ABT9XUR2_9BACI</name>
<evidence type="ECO:0000313" key="1">
    <source>
        <dbReference type="EMBL" id="MDQ0199315.1"/>
    </source>
</evidence>
<evidence type="ECO:0000313" key="2">
    <source>
        <dbReference type="Proteomes" id="UP001224122"/>
    </source>
</evidence>
<gene>
    <name evidence="1" type="ORF">J2S10_002473</name>
</gene>
<dbReference type="EMBL" id="JAUSTW010000003">
    <property type="protein sequence ID" value="MDQ0199315.1"/>
    <property type="molecule type" value="Genomic_DNA"/>
</dbReference>